<evidence type="ECO:0000256" key="2">
    <source>
        <dbReference type="ARBA" id="ARBA00010701"/>
    </source>
</evidence>
<evidence type="ECO:0000256" key="3">
    <source>
        <dbReference type="ARBA" id="ARBA00022525"/>
    </source>
</evidence>
<organism evidence="7">
    <name type="scientific">Clastoptera arizonana</name>
    <name type="common">Arizona spittle bug</name>
    <dbReference type="NCBI Taxonomy" id="38151"/>
    <lineage>
        <taxon>Eukaryota</taxon>
        <taxon>Metazoa</taxon>
        <taxon>Ecdysozoa</taxon>
        <taxon>Arthropoda</taxon>
        <taxon>Hexapoda</taxon>
        <taxon>Insecta</taxon>
        <taxon>Pterygota</taxon>
        <taxon>Neoptera</taxon>
        <taxon>Paraneoptera</taxon>
        <taxon>Hemiptera</taxon>
        <taxon>Auchenorrhyncha</taxon>
        <taxon>Cercopoidea</taxon>
        <taxon>Clastopteridae</taxon>
        <taxon>Clastoptera</taxon>
    </lineage>
</organism>
<dbReference type="GO" id="GO:0005615">
    <property type="term" value="C:extracellular space"/>
    <property type="evidence" value="ECO:0007669"/>
    <property type="project" value="TreeGrafter"/>
</dbReference>
<evidence type="ECO:0000313" key="7">
    <source>
        <dbReference type="EMBL" id="JAS29209.1"/>
    </source>
</evidence>
<feature type="signal peptide" evidence="5">
    <location>
        <begin position="1"/>
        <end position="19"/>
    </location>
</feature>
<dbReference type="PANTHER" id="PTHR11610:SF173">
    <property type="entry name" value="LIPASE DOMAIN-CONTAINING PROTEIN-RELATED"/>
    <property type="match status" value="1"/>
</dbReference>
<dbReference type="InterPro" id="IPR029058">
    <property type="entry name" value="AB_hydrolase_fold"/>
</dbReference>
<evidence type="ECO:0000256" key="4">
    <source>
        <dbReference type="RuleBase" id="RU004262"/>
    </source>
</evidence>
<gene>
    <name evidence="7" type="ORF">g.26830</name>
</gene>
<proteinExistence type="inferred from homology"/>
<dbReference type="GO" id="GO:0017171">
    <property type="term" value="F:serine hydrolase activity"/>
    <property type="evidence" value="ECO:0007669"/>
    <property type="project" value="TreeGrafter"/>
</dbReference>
<evidence type="ECO:0000256" key="1">
    <source>
        <dbReference type="ARBA" id="ARBA00004613"/>
    </source>
</evidence>
<keyword evidence="5" id="KW-0732">Signal</keyword>
<dbReference type="AlphaFoldDB" id="A0A1B6DU95"/>
<dbReference type="SUPFAM" id="SSF53474">
    <property type="entry name" value="alpha/beta-Hydrolases"/>
    <property type="match status" value="1"/>
</dbReference>
<accession>A0A1B6DU95</accession>
<dbReference type="CDD" id="cd00707">
    <property type="entry name" value="Pancreat_lipase_like"/>
    <property type="match status" value="1"/>
</dbReference>
<dbReference type="EMBL" id="GEDC01008089">
    <property type="protein sequence ID" value="JAS29209.1"/>
    <property type="molecule type" value="Transcribed_RNA"/>
</dbReference>
<dbReference type="InterPro" id="IPR033906">
    <property type="entry name" value="Lipase_N"/>
</dbReference>
<comment type="subcellular location">
    <subcellularLocation>
        <location evidence="1">Secreted</location>
    </subcellularLocation>
</comment>
<dbReference type="InterPro" id="IPR013818">
    <property type="entry name" value="Lipase"/>
</dbReference>
<sequence length="348" mass="38549">MIVITFIFAYLISGPFVYGDSGLELKIKTPIFHGPQMIYKKGANSLLMKDEQGRPFRAILKADSRFNLRSSTPKDNVTFYLYTRQYNTEVQVFTNDTEGLKYTSFNTEDPTIILVHGFINSVHSNSVQLIRQAYLSAGNFNVIGVDWSTLAQGPWYNHAAKYTYGVGLQVAEFIDFLVSRNVNLKNIHLIGHSLGAHVSGVAAKNIKSGKLSRLTGLDPALPLFDEEHMSKRIDSSDADMVDCIHTCGGYLGFYTPICSHDFYPNGGSLSQPGCFWDIFGDCSHGRSYEYYAESIFDVFLSDKCTDITEVGNGKCANGTGVMGHHSTGTPAGIYYLTTKKQYPFSADS</sequence>
<dbReference type="GO" id="GO:0016298">
    <property type="term" value="F:lipase activity"/>
    <property type="evidence" value="ECO:0007669"/>
    <property type="project" value="InterPro"/>
</dbReference>
<dbReference type="PANTHER" id="PTHR11610">
    <property type="entry name" value="LIPASE"/>
    <property type="match status" value="1"/>
</dbReference>
<keyword evidence="3" id="KW-0964">Secreted</keyword>
<dbReference type="PRINTS" id="PR00821">
    <property type="entry name" value="TAGLIPASE"/>
</dbReference>
<dbReference type="GO" id="GO:0016042">
    <property type="term" value="P:lipid catabolic process"/>
    <property type="evidence" value="ECO:0007669"/>
    <property type="project" value="TreeGrafter"/>
</dbReference>
<feature type="chain" id="PRO_5008581506" description="Lipase domain-containing protein" evidence="5">
    <location>
        <begin position="20"/>
        <end position="348"/>
    </location>
</feature>
<reference evidence="7" key="1">
    <citation type="submission" date="2015-12" db="EMBL/GenBank/DDBJ databases">
        <title>De novo transcriptome assembly of four potential Pierce s Disease insect vectors from Arizona vineyards.</title>
        <authorList>
            <person name="Tassone E.E."/>
        </authorList>
    </citation>
    <scope>NUCLEOTIDE SEQUENCE</scope>
</reference>
<dbReference type="FunFam" id="3.40.50.1820:FF:000076">
    <property type="entry name" value="phospholipase A1"/>
    <property type="match status" value="1"/>
</dbReference>
<evidence type="ECO:0000256" key="5">
    <source>
        <dbReference type="SAM" id="SignalP"/>
    </source>
</evidence>
<name>A0A1B6DU95_9HEMI</name>
<dbReference type="Gene3D" id="3.40.50.1820">
    <property type="entry name" value="alpha/beta hydrolase"/>
    <property type="match status" value="1"/>
</dbReference>
<dbReference type="Pfam" id="PF00151">
    <property type="entry name" value="Lipase"/>
    <property type="match status" value="1"/>
</dbReference>
<feature type="domain" description="Lipase" evidence="6">
    <location>
        <begin position="54"/>
        <end position="344"/>
    </location>
</feature>
<evidence type="ECO:0000259" key="6">
    <source>
        <dbReference type="Pfam" id="PF00151"/>
    </source>
</evidence>
<comment type="similarity">
    <text evidence="2 4">Belongs to the AB hydrolase superfamily. Lipase family.</text>
</comment>
<dbReference type="InterPro" id="IPR000734">
    <property type="entry name" value="TAG_lipase"/>
</dbReference>
<protein>
    <recommendedName>
        <fullName evidence="6">Lipase domain-containing protein</fullName>
    </recommendedName>
</protein>